<keyword evidence="5 8" id="KW-0720">Serine protease</keyword>
<feature type="domain" description="Lon proteolytic" evidence="11">
    <location>
        <begin position="771"/>
        <end position="990"/>
    </location>
</feature>
<keyword evidence="14" id="KW-1185">Reference proteome</keyword>
<protein>
    <recommendedName>
        <fullName evidence="8">Lon protease homolog 2, peroxisomal</fullName>
        <ecNumber evidence="8">3.4.21.-</ecNumber>
    </recommendedName>
</protein>
<dbReference type="EC" id="3.4.21.-" evidence="8"/>
<dbReference type="InterPro" id="IPR027501">
    <property type="entry name" value="Lonp2_euk"/>
</dbReference>
<comment type="similarity">
    <text evidence="8 9">Belongs to the peptidase S16 family.</text>
</comment>
<feature type="active site" evidence="8 9">
    <location>
        <position position="918"/>
    </location>
</feature>
<dbReference type="GO" id="GO:0008233">
    <property type="term" value="F:peptidase activity"/>
    <property type="evidence" value="ECO:0007669"/>
    <property type="project" value="UniProtKB-KW"/>
</dbReference>
<name>A0ABX6EYX6_KLUMA</name>
<keyword evidence="6 8" id="KW-0067">ATP-binding</keyword>
<dbReference type="Gene3D" id="1.10.8.60">
    <property type="match status" value="1"/>
</dbReference>
<evidence type="ECO:0000256" key="6">
    <source>
        <dbReference type="ARBA" id="ARBA00022840"/>
    </source>
</evidence>
<evidence type="ECO:0000256" key="9">
    <source>
        <dbReference type="PROSITE-ProRule" id="PRU01122"/>
    </source>
</evidence>
<dbReference type="InterPro" id="IPR003959">
    <property type="entry name" value="ATPase_AAA_core"/>
</dbReference>
<dbReference type="PROSITE" id="PS51786">
    <property type="entry name" value="LON_PROTEOLYTIC"/>
    <property type="match status" value="1"/>
</dbReference>
<evidence type="ECO:0000256" key="7">
    <source>
        <dbReference type="ARBA" id="ARBA00023140"/>
    </source>
</evidence>
<feature type="compositionally biased region" description="Basic and acidic residues" evidence="10">
    <location>
        <begin position="379"/>
        <end position="389"/>
    </location>
</feature>
<proteinExistence type="inferred from homology"/>
<evidence type="ECO:0000313" key="13">
    <source>
        <dbReference type="EMBL" id="QGN16318.1"/>
    </source>
</evidence>
<dbReference type="InterPro" id="IPR054594">
    <property type="entry name" value="Lon_lid"/>
</dbReference>
<dbReference type="Pfam" id="PF05362">
    <property type="entry name" value="Lon_C"/>
    <property type="match status" value="1"/>
</dbReference>
<dbReference type="Pfam" id="PF00004">
    <property type="entry name" value="AAA"/>
    <property type="match status" value="1"/>
</dbReference>
<dbReference type="SUPFAM" id="SSF54211">
    <property type="entry name" value="Ribosomal protein S5 domain 2-like"/>
    <property type="match status" value="1"/>
</dbReference>
<evidence type="ECO:0000256" key="10">
    <source>
        <dbReference type="SAM" id="MobiDB-lite"/>
    </source>
</evidence>
<evidence type="ECO:0000256" key="4">
    <source>
        <dbReference type="ARBA" id="ARBA00022801"/>
    </source>
</evidence>
<feature type="domain" description="Lon N-terminal" evidence="12">
    <location>
        <begin position="14"/>
        <end position="306"/>
    </location>
</feature>
<dbReference type="SUPFAM" id="SSF52540">
    <property type="entry name" value="P-loop containing nucleoside triphosphate hydrolases"/>
    <property type="match status" value="1"/>
</dbReference>
<evidence type="ECO:0000256" key="8">
    <source>
        <dbReference type="HAMAP-Rule" id="MF_03121"/>
    </source>
</evidence>
<keyword evidence="7 8" id="KW-0576">Peroxisome</keyword>
<dbReference type="PRINTS" id="PR00830">
    <property type="entry name" value="ENDOLAPTASE"/>
</dbReference>
<dbReference type="InterPro" id="IPR003111">
    <property type="entry name" value="Lon_prtase_N"/>
</dbReference>
<evidence type="ECO:0000256" key="2">
    <source>
        <dbReference type="ARBA" id="ARBA00022670"/>
    </source>
</evidence>
<dbReference type="PANTHER" id="PTHR10046">
    <property type="entry name" value="ATP DEPENDENT LON PROTEASE FAMILY MEMBER"/>
    <property type="match status" value="1"/>
</dbReference>
<feature type="short sequence motif" description="Microbody targeting signal" evidence="8">
    <location>
        <begin position="1002"/>
        <end position="1004"/>
    </location>
</feature>
<accession>A0ABX6EYX6</accession>
<gene>
    <name evidence="13" type="ORF">FIM1_3023</name>
</gene>
<dbReference type="Gene3D" id="3.40.50.300">
    <property type="entry name" value="P-loop containing nucleotide triphosphate hydrolases"/>
    <property type="match status" value="1"/>
</dbReference>
<dbReference type="InterPro" id="IPR027065">
    <property type="entry name" value="Lon_Prtase"/>
</dbReference>
<feature type="active site" evidence="8 9">
    <location>
        <position position="875"/>
    </location>
</feature>
<dbReference type="EMBL" id="CP015057">
    <property type="protein sequence ID" value="QGN16318.1"/>
    <property type="molecule type" value="Genomic_DNA"/>
</dbReference>
<reference evidence="13 14" key="1">
    <citation type="submission" date="2016-03" db="EMBL/GenBank/DDBJ databases">
        <title>How can Kluyveromyces marxianus grow so fast - potential evolutionary course in Saccharomyces Complex revealed by comparative genomics.</title>
        <authorList>
            <person name="Mo W."/>
            <person name="Lu W."/>
            <person name="Yang X."/>
            <person name="Qi J."/>
            <person name="Lv H."/>
        </authorList>
    </citation>
    <scope>NUCLEOTIDE SEQUENCE [LARGE SCALE GENOMIC DNA]</scope>
    <source>
        <strain evidence="13 14">FIM1</strain>
    </source>
</reference>
<dbReference type="HAMAP" id="MF_03121">
    <property type="entry name" value="lonp2_euk"/>
    <property type="match status" value="1"/>
</dbReference>
<feature type="region of interest" description="Disordered" evidence="10">
    <location>
        <begin position="353"/>
        <end position="389"/>
    </location>
</feature>
<dbReference type="InterPro" id="IPR003593">
    <property type="entry name" value="AAA+_ATPase"/>
</dbReference>
<comment type="function">
    <text evidence="8">ATP-dependent serine protease that mediates the selective degradation of misfolded and unassembled polypeptides in the peroxisomal matrix. Necessary for type 2 peroxisome targeting signal (PTS2)-containing protein processing and facilitates peroxisome matrix protein import.</text>
</comment>
<keyword evidence="4 8" id="KW-0378">Hydrolase</keyword>
<evidence type="ECO:0000256" key="5">
    <source>
        <dbReference type="ARBA" id="ARBA00022825"/>
    </source>
</evidence>
<dbReference type="InterPro" id="IPR014721">
    <property type="entry name" value="Ribsml_uS5_D2-typ_fold_subgr"/>
</dbReference>
<dbReference type="Pfam" id="PF22667">
    <property type="entry name" value="Lon_lid"/>
    <property type="match status" value="1"/>
</dbReference>
<dbReference type="Proteomes" id="UP000422736">
    <property type="component" value="Chromosome 4"/>
</dbReference>
<dbReference type="PROSITE" id="PS01046">
    <property type="entry name" value="LON_SER"/>
    <property type="match status" value="1"/>
</dbReference>
<comment type="subcellular location">
    <subcellularLocation>
        <location evidence="1 8">Peroxisome matrix</location>
    </subcellularLocation>
</comment>
<dbReference type="PROSITE" id="PS51787">
    <property type="entry name" value="LON_N"/>
    <property type="match status" value="1"/>
</dbReference>
<keyword evidence="2 8" id="KW-0645">Protease</keyword>
<keyword evidence="3 8" id="KW-0547">Nucleotide-binding</keyword>
<evidence type="ECO:0000259" key="11">
    <source>
        <dbReference type="PROSITE" id="PS51786"/>
    </source>
</evidence>
<dbReference type="InterPro" id="IPR027417">
    <property type="entry name" value="P-loop_NTPase"/>
</dbReference>
<sequence>MGLFFDSSKPTLYLPCFTLVDAPKLVPLPGISYKVSFEKVSITPVLSEYKRNDAFRRNPCLREIKPNIAQNEVVVDSSVVKSCIEFHRKYGSRKGKDSDDDVPMYIVLLPYEATNISVGVACKIVSVEVEDDVVTITFKSVVRVENTQPILNMKQKLWKSIVVELDDRVELLSWDQKEIDGFISTFLKLFDDTNRILKEFKTKYSLASKKSSDERSRMLYLSPLANTLYLQLNRSHFNRSWNLLKIYLAEVKTEENIHDTCFELSSMMDLMMSILPMTLKQRLEFLATKKLKERSALFFNLIQELQQLFQKLDDGIEYINQHFSDSPNIEKSILISSQLRALRFYIDDIKRSNSSPTLKPTPKNGIPTGRKASSNSPETKPDDFDSGSDAKDEIEQIKGFINSLDKKGVHPDGIKLLRKDFMRFSKMTAQNADYQVLRNYFDIVMDIPFGKTLSRETIDLMQSKAKLNSDHYGLQSVKYRLIEYLSVLKLSELTEAVSKEQLQNSRKLRKSPILLLVGPPGVGKTSIAKSVAEVLGRKFQRISLGGIHNEAEIRGHRRTYVGSMCGLIVNALRKAGTMNPLILLDEIDKVTSGGVGGYGNRINGDPGSALLEVLDPEQNSSFTDHYVGFPIDLSQILFFCTANELEGISEPLLNRMEVIEIPGYTPEEKIMIGSKFLLPKQIKANGLDAVKGIPKLCLSSDAWNSVVLEYTREPGVRGLERKLSAIVRGKVMEYFTNKEIKGEVKKEDLYRYLGLARHPISEDILAPTEHSESFGIVNGLSYNSDGTGSVLVFEVIKTNSDDIANGSNASGPHINTTGNLGSILEESIRLATSFVRHILLRGLIPILDQKQIQEFLSSEYHLHVPMGAVSKDGPSAGVAITLAILSCALQRPVSPKICMTGEITLRGKVLPIGGVKEKLLGAQLYNMQHVLIPAGNRSDIVQALATENEQQYKLYMDTTYPELRILHEKTNLQVHYCSDFFDVIKHTWPDIFKRSSLNVSSARM</sequence>
<feature type="binding site" evidence="8">
    <location>
        <begin position="518"/>
        <end position="525"/>
    </location>
    <ligand>
        <name>ATP</name>
        <dbReference type="ChEBI" id="CHEBI:30616"/>
    </ligand>
</feature>
<dbReference type="SMART" id="SM00382">
    <property type="entry name" value="AAA"/>
    <property type="match status" value="1"/>
</dbReference>
<dbReference type="GO" id="GO:0006508">
    <property type="term" value="P:proteolysis"/>
    <property type="evidence" value="ECO:0007669"/>
    <property type="project" value="UniProtKB-KW"/>
</dbReference>
<evidence type="ECO:0000259" key="12">
    <source>
        <dbReference type="PROSITE" id="PS51787"/>
    </source>
</evidence>
<evidence type="ECO:0000256" key="1">
    <source>
        <dbReference type="ARBA" id="ARBA00004253"/>
    </source>
</evidence>
<dbReference type="InterPro" id="IPR020568">
    <property type="entry name" value="Ribosomal_Su5_D2-typ_SF"/>
</dbReference>
<dbReference type="Gene3D" id="3.30.230.10">
    <property type="match status" value="1"/>
</dbReference>
<evidence type="ECO:0000313" key="14">
    <source>
        <dbReference type="Proteomes" id="UP000422736"/>
    </source>
</evidence>
<dbReference type="InterPro" id="IPR008268">
    <property type="entry name" value="Peptidase_S16_AS"/>
</dbReference>
<dbReference type="InterPro" id="IPR008269">
    <property type="entry name" value="Lon_proteolytic"/>
</dbReference>
<evidence type="ECO:0000256" key="3">
    <source>
        <dbReference type="ARBA" id="ARBA00022741"/>
    </source>
</evidence>
<dbReference type="CDD" id="cd19500">
    <property type="entry name" value="RecA-like_Lon"/>
    <property type="match status" value="1"/>
</dbReference>
<organism evidence="13 14">
    <name type="scientific">Kluyveromyces marxianus</name>
    <name type="common">Yeast</name>
    <name type="synonym">Candida kefyr</name>
    <dbReference type="NCBI Taxonomy" id="4911"/>
    <lineage>
        <taxon>Eukaryota</taxon>
        <taxon>Fungi</taxon>
        <taxon>Dikarya</taxon>
        <taxon>Ascomycota</taxon>
        <taxon>Saccharomycotina</taxon>
        <taxon>Saccharomycetes</taxon>
        <taxon>Saccharomycetales</taxon>
        <taxon>Saccharomycetaceae</taxon>
        <taxon>Kluyveromyces</taxon>
    </lineage>
</organism>